<comment type="caution">
    <text evidence="1">The sequence shown here is derived from an EMBL/GenBank/DDBJ whole genome shotgun (WGS) entry which is preliminary data.</text>
</comment>
<dbReference type="EMBL" id="JAMXFF010000021">
    <property type="protein sequence ID" value="MCT7967559.1"/>
    <property type="molecule type" value="Genomic_DNA"/>
</dbReference>
<proteinExistence type="predicted"/>
<evidence type="ECO:0000313" key="2">
    <source>
        <dbReference type="Proteomes" id="UP001525890"/>
    </source>
</evidence>
<dbReference type="Proteomes" id="UP001525890">
    <property type="component" value="Unassembled WGS sequence"/>
</dbReference>
<keyword evidence="2" id="KW-1185">Reference proteome</keyword>
<gene>
    <name evidence="1" type="ORF">NG799_14560</name>
</gene>
<reference evidence="1 2" key="1">
    <citation type="journal article" date="2022" name="Front. Microbiol.">
        <title>High genomic differentiation and limited gene flow indicate recent cryptic speciation within the genus Laspinema (cyanobacteria).</title>
        <authorList>
            <person name="Stanojkovic A."/>
            <person name="Skoupy S."/>
            <person name="Skaloud P."/>
            <person name="Dvorak P."/>
        </authorList>
    </citation>
    <scope>NUCLEOTIDE SEQUENCE [LARGE SCALE GENOMIC DNA]</scope>
    <source>
        <strain evidence="1 2">D2a</strain>
    </source>
</reference>
<accession>A0ABT2MS22</accession>
<name>A0ABT2MS22_9CYAN</name>
<sequence>MENPSLRQESRYTIADVLPRSQEPSLLDWLEASGRLMSREDRESEYAIDEEEIAALMSVEDTTYDDDGDELVEED</sequence>
<protein>
    <submittedName>
        <fullName evidence="1">DUF3134 domain-containing protein</fullName>
    </submittedName>
</protein>
<dbReference type="InterPro" id="IPR021481">
    <property type="entry name" value="DUF3134"/>
</dbReference>
<evidence type="ECO:0000313" key="1">
    <source>
        <dbReference type="EMBL" id="MCT7967559.1"/>
    </source>
</evidence>
<organism evidence="1 2">
    <name type="scientific">Laspinema palackyanum D2a</name>
    <dbReference type="NCBI Taxonomy" id="2953684"/>
    <lineage>
        <taxon>Bacteria</taxon>
        <taxon>Bacillati</taxon>
        <taxon>Cyanobacteriota</taxon>
        <taxon>Cyanophyceae</taxon>
        <taxon>Oscillatoriophycideae</taxon>
        <taxon>Oscillatoriales</taxon>
        <taxon>Laspinemataceae</taxon>
        <taxon>Laspinema</taxon>
        <taxon>Laspinema palackyanum</taxon>
    </lineage>
</organism>
<dbReference type="Pfam" id="PF11332">
    <property type="entry name" value="DUF3134"/>
    <property type="match status" value="1"/>
</dbReference>